<protein>
    <submittedName>
        <fullName evidence="1">Uncharacterized protein</fullName>
    </submittedName>
</protein>
<comment type="caution">
    <text evidence="1">The sequence shown here is derived from an EMBL/GenBank/DDBJ whole genome shotgun (WGS) entry which is preliminary data.</text>
</comment>
<name>A0A9P5RYW0_9FUNG</name>
<dbReference type="EMBL" id="JAAAUQ010000361">
    <property type="protein sequence ID" value="KAF9151008.1"/>
    <property type="molecule type" value="Genomic_DNA"/>
</dbReference>
<evidence type="ECO:0000313" key="2">
    <source>
        <dbReference type="Proteomes" id="UP000748756"/>
    </source>
</evidence>
<dbReference type="AlphaFoldDB" id="A0A9P5RYW0"/>
<gene>
    <name evidence="1" type="ORF">BG015_007180</name>
</gene>
<proteinExistence type="predicted"/>
<organism evidence="1 2">
    <name type="scientific">Linnemannia schmuckeri</name>
    <dbReference type="NCBI Taxonomy" id="64567"/>
    <lineage>
        <taxon>Eukaryota</taxon>
        <taxon>Fungi</taxon>
        <taxon>Fungi incertae sedis</taxon>
        <taxon>Mucoromycota</taxon>
        <taxon>Mortierellomycotina</taxon>
        <taxon>Mortierellomycetes</taxon>
        <taxon>Mortierellales</taxon>
        <taxon>Mortierellaceae</taxon>
        <taxon>Linnemannia</taxon>
    </lineage>
</organism>
<keyword evidence="2" id="KW-1185">Reference proteome</keyword>
<reference evidence="1" key="1">
    <citation type="journal article" date="2020" name="Fungal Divers.">
        <title>Resolving the Mortierellaceae phylogeny through synthesis of multi-gene phylogenetics and phylogenomics.</title>
        <authorList>
            <person name="Vandepol N."/>
            <person name="Liber J."/>
            <person name="Desiro A."/>
            <person name="Na H."/>
            <person name="Kennedy M."/>
            <person name="Barry K."/>
            <person name="Grigoriev I.V."/>
            <person name="Miller A.N."/>
            <person name="O'Donnell K."/>
            <person name="Stajich J.E."/>
            <person name="Bonito G."/>
        </authorList>
    </citation>
    <scope>NUCLEOTIDE SEQUENCE</scope>
    <source>
        <strain evidence="1">NRRL 6426</strain>
    </source>
</reference>
<dbReference type="Proteomes" id="UP000748756">
    <property type="component" value="Unassembled WGS sequence"/>
</dbReference>
<evidence type="ECO:0000313" key="1">
    <source>
        <dbReference type="EMBL" id="KAF9151008.1"/>
    </source>
</evidence>
<dbReference type="OrthoDB" id="10521550at2759"/>
<accession>A0A9P5RYW0</accession>
<sequence length="72" mass="8179">MQELDSTSRKRKPKDLERLDGLEAFVRAHNSAIREGMGQLNGLDSVVRDLDSMLLKVKADQQLLKDEVEVQN</sequence>